<protein>
    <submittedName>
        <fullName evidence="2">Putative PAS/PAC sensor protein</fullName>
    </submittedName>
</protein>
<feature type="coiled-coil region" evidence="1">
    <location>
        <begin position="81"/>
        <end position="136"/>
    </location>
</feature>
<gene>
    <name evidence="2" type="ordered locus">Dred_0601</name>
</gene>
<keyword evidence="1" id="KW-0175">Coiled coil</keyword>
<dbReference type="STRING" id="349161.Dred_0601"/>
<dbReference type="NCBIfam" id="TIGR00229">
    <property type="entry name" value="sensory_box"/>
    <property type="match status" value="1"/>
</dbReference>
<dbReference type="AlphaFoldDB" id="A4J240"/>
<sequence length="156" mass="17905">MKAYGYSLKELLTLSIYDLREPGTIGQVAIQMRQALEKGTLFDTIHRRKDRSVFPVEVSAKRILHDGNILILSSIRDISHRRKTELALRQSNEELTAANEELIASNEQILATEEELRQQFIELQKSKDQLATANRQLAEIIEFLPDATFIVNQEKK</sequence>
<evidence type="ECO:0000313" key="2">
    <source>
        <dbReference type="EMBL" id="ABO49143.1"/>
    </source>
</evidence>
<dbReference type="HOGENOM" id="CLU_1683748_0_0_9"/>
<dbReference type="KEGG" id="drm:Dred_0601"/>
<reference evidence="2 3" key="1">
    <citation type="submission" date="2007-03" db="EMBL/GenBank/DDBJ databases">
        <title>Complete sequence of Desulfotomaculum reducens MI-1.</title>
        <authorList>
            <consortium name="US DOE Joint Genome Institute"/>
            <person name="Copeland A."/>
            <person name="Lucas S."/>
            <person name="Lapidus A."/>
            <person name="Barry K."/>
            <person name="Detter J.C."/>
            <person name="Glavina del Rio T."/>
            <person name="Hammon N."/>
            <person name="Israni S."/>
            <person name="Dalin E."/>
            <person name="Tice H."/>
            <person name="Pitluck S."/>
            <person name="Sims D."/>
            <person name="Brettin T."/>
            <person name="Bruce D."/>
            <person name="Han C."/>
            <person name="Tapia R."/>
            <person name="Schmutz J."/>
            <person name="Larimer F."/>
            <person name="Land M."/>
            <person name="Hauser L."/>
            <person name="Kyrpides N."/>
            <person name="Kim E."/>
            <person name="Tebo B.M."/>
            <person name="Richardson P."/>
        </authorList>
    </citation>
    <scope>NUCLEOTIDE SEQUENCE [LARGE SCALE GENOMIC DNA]</scope>
    <source>
        <strain evidence="2 3">MI-1</strain>
    </source>
</reference>
<organism evidence="2 3">
    <name type="scientific">Desulforamulus reducens (strain ATCC BAA-1160 / DSM 100696 / MI-1)</name>
    <name type="common">Desulfotomaculum reducens</name>
    <dbReference type="NCBI Taxonomy" id="349161"/>
    <lineage>
        <taxon>Bacteria</taxon>
        <taxon>Bacillati</taxon>
        <taxon>Bacillota</taxon>
        <taxon>Clostridia</taxon>
        <taxon>Eubacteriales</taxon>
        <taxon>Peptococcaceae</taxon>
        <taxon>Desulforamulus</taxon>
    </lineage>
</organism>
<dbReference type="eggNOG" id="COG3829">
    <property type="taxonomic scope" value="Bacteria"/>
</dbReference>
<accession>A4J240</accession>
<keyword evidence="3" id="KW-1185">Reference proteome</keyword>
<dbReference type="InterPro" id="IPR035965">
    <property type="entry name" value="PAS-like_dom_sf"/>
</dbReference>
<dbReference type="Proteomes" id="UP000001556">
    <property type="component" value="Chromosome"/>
</dbReference>
<dbReference type="OrthoDB" id="9783388at2"/>
<dbReference type="SUPFAM" id="SSF55785">
    <property type="entry name" value="PYP-like sensor domain (PAS domain)"/>
    <property type="match status" value="1"/>
</dbReference>
<proteinExistence type="predicted"/>
<dbReference type="EMBL" id="CP000612">
    <property type="protein sequence ID" value="ABO49143.1"/>
    <property type="molecule type" value="Genomic_DNA"/>
</dbReference>
<dbReference type="Gene3D" id="3.30.450.20">
    <property type="entry name" value="PAS domain"/>
    <property type="match status" value="1"/>
</dbReference>
<name>A4J240_DESRM</name>
<dbReference type="InterPro" id="IPR000014">
    <property type="entry name" value="PAS"/>
</dbReference>
<dbReference type="CDD" id="cd00130">
    <property type="entry name" value="PAS"/>
    <property type="match status" value="1"/>
</dbReference>
<evidence type="ECO:0000313" key="3">
    <source>
        <dbReference type="Proteomes" id="UP000001556"/>
    </source>
</evidence>
<evidence type="ECO:0000256" key="1">
    <source>
        <dbReference type="SAM" id="Coils"/>
    </source>
</evidence>